<keyword evidence="5" id="KW-0539">Nucleus</keyword>
<dbReference type="InterPro" id="IPR008906">
    <property type="entry name" value="HATC_C_dom"/>
</dbReference>
<dbReference type="GO" id="GO:0008270">
    <property type="term" value="F:zinc ion binding"/>
    <property type="evidence" value="ECO:0007669"/>
    <property type="project" value="UniProtKB-KW"/>
</dbReference>
<dbReference type="HOGENOM" id="CLU_356842_0_0_1"/>
<keyword evidence="2" id="KW-0479">Metal-binding</keyword>
<accession>A0A0C9UPC3</accession>
<name>A0A0C9UPC3_SPHS4</name>
<gene>
    <name evidence="8" type="ORF">M422DRAFT_271550</name>
</gene>
<protein>
    <submittedName>
        <fullName evidence="8">Unplaced genomic scaffold SPHSTscaffold_265, whole genome shotgun sequence</fullName>
    </submittedName>
</protein>
<evidence type="ECO:0000313" key="8">
    <source>
        <dbReference type="EMBL" id="KIJ27296.1"/>
    </source>
</evidence>
<dbReference type="AlphaFoldDB" id="A0A0C9UPC3"/>
<dbReference type="GO" id="GO:0005634">
    <property type="term" value="C:nucleus"/>
    <property type="evidence" value="ECO:0007669"/>
    <property type="project" value="UniProtKB-SubCell"/>
</dbReference>
<organism evidence="8 9">
    <name type="scientific">Sphaerobolus stellatus (strain SS14)</name>
    <dbReference type="NCBI Taxonomy" id="990650"/>
    <lineage>
        <taxon>Eukaryota</taxon>
        <taxon>Fungi</taxon>
        <taxon>Dikarya</taxon>
        <taxon>Basidiomycota</taxon>
        <taxon>Agaricomycotina</taxon>
        <taxon>Agaricomycetes</taxon>
        <taxon>Phallomycetidae</taxon>
        <taxon>Geastrales</taxon>
        <taxon>Sphaerobolaceae</taxon>
        <taxon>Sphaerobolus</taxon>
    </lineage>
</organism>
<dbReference type="SUPFAM" id="SSF53098">
    <property type="entry name" value="Ribonuclease H-like"/>
    <property type="match status" value="1"/>
</dbReference>
<sequence>MPPLQVDVATLSELFEMLPISLPEAPLDSKLPPRLDFDFASEEGAWPAFNKAMHAAFGDKSKGLKIRERGKALAETISLIHWCLKELETKEQMQSVELVLMWVTSLSEAARAAGAKITDTLTRSRRAPKPSRQLLLREAAANANTKAKVAQASRSLKKKYKYVSNDGSEHSTDPEDDGPIEKGPAIVISEDEEYCEDPLIFSASDSCSDSSEEYIGNNEVADILMRKTGPGNKKLREAAQHANEVIEDSLPKRCKRKKCTSKKDASKSTVMGISGEPPKKRLVGTHLKVPNNEYGQAGADGDKHYRCCHGKNKTLTITRRMKGNQNGLIGHLRTHFPIMNHLYEELKSRKDSPPTVLELQIASGQIPLNSEDSIEYIKSLEAKRDRSLVDMFKEQAAKKESPFDPKEFEKRLTEWLVACDQPFEEVERPEKDASLLNALEKLRHIVRAIRSSPQRRKLWKQEVEALRRDDEGHLEEVVKMLILDVRTRWASTHQMCRRALDYRKEITSYVAKMIPLRRYELSDNDWEAIELITRWLKTFHAATTQMSATKRATLSSTHAVFKGLQDSIRQFLREIPETASPGIRKALLASHCKLSDYFHKFDQSPYPIWASLLDPRIGYKGLVDDHTEEPDLLAYVDARKQELELYYQEKYAGKAVPPLPTASPFPSASRAPASPEKVNFTARYSQRQPLCPRNELEDFFRMTPELWESCDPVQWWGARKLQFPNLSRLARDLLSIPGSAVAVERIFSGGRDTISLRRASLKPETIRTLMLVKQRLRLARSHSSKV</sequence>
<evidence type="ECO:0000256" key="2">
    <source>
        <dbReference type="ARBA" id="ARBA00022723"/>
    </source>
</evidence>
<dbReference type="PANTHER" id="PTHR46481">
    <property type="entry name" value="ZINC FINGER BED DOMAIN-CONTAINING PROTEIN 4"/>
    <property type="match status" value="1"/>
</dbReference>
<evidence type="ECO:0000256" key="1">
    <source>
        <dbReference type="ARBA" id="ARBA00004123"/>
    </source>
</evidence>
<evidence type="ECO:0000256" key="6">
    <source>
        <dbReference type="SAM" id="MobiDB-lite"/>
    </source>
</evidence>
<proteinExistence type="predicted"/>
<evidence type="ECO:0000313" key="9">
    <source>
        <dbReference type="Proteomes" id="UP000054279"/>
    </source>
</evidence>
<dbReference type="Pfam" id="PF05699">
    <property type="entry name" value="Dimer_Tnp_hAT"/>
    <property type="match status" value="1"/>
</dbReference>
<dbReference type="Proteomes" id="UP000054279">
    <property type="component" value="Unassembled WGS sequence"/>
</dbReference>
<evidence type="ECO:0000256" key="5">
    <source>
        <dbReference type="ARBA" id="ARBA00023242"/>
    </source>
</evidence>
<keyword evidence="3" id="KW-0863">Zinc-finger</keyword>
<dbReference type="OrthoDB" id="1607513at2759"/>
<dbReference type="GO" id="GO:0046983">
    <property type="term" value="F:protein dimerization activity"/>
    <property type="evidence" value="ECO:0007669"/>
    <property type="project" value="InterPro"/>
</dbReference>
<evidence type="ECO:0000256" key="3">
    <source>
        <dbReference type="ARBA" id="ARBA00022771"/>
    </source>
</evidence>
<keyword evidence="9" id="KW-1185">Reference proteome</keyword>
<dbReference type="InterPro" id="IPR052035">
    <property type="entry name" value="ZnF_BED_domain_contain"/>
</dbReference>
<reference evidence="8 9" key="1">
    <citation type="submission" date="2014-06" db="EMBL/GenBank/DDBJ databases">
        <title>Evolutionary Origins and Diversification of the Mycorrhizal Mutualists.</title>
        <authorList>
            <consortium name="DOE Joint Genome Institute"/>
            <consortium name="Mycorrhizal Genomics Consortium"/>
            <person name="Kohler A."/>
            <person name="Kuo A."/>
            <person name="Nagy L.G."/>
            <person name="Floudas D."/>
            <person name="Copeland A."/>
            <person name="Barry K.W."/>
            <person name="Cichocki N."/>
            <person name="Veneault-Fourrey C."/>
            <person name="LaButti K."/>
            <person name="Lindquist E.A."/>
            <person name="Lipzen A."/>
            <person name="Lundell T."/>
            <person name="Morin E."/>
            <person name="Murat C."/>
            <person name="Riley R."/>
            <person name="Ohm R."/>
            <person name="Sun H."/>
            <person name="Tunlid A."/>
            <person name="Henrissat B."/>
            <person name="Grigoriev I.V."/>
            <person name="Hibbett D.S."/>
            <person name="Martin F."/>
        </authorList>
    </citation>
    <scope>NUCLEOTIDE SEQUENCE [LARGE SCALE GENOMIC DNA]</scope>
    <source>
        <strain evidence="8 9">SS14</strain>
    </source>
</reference>
<dbReference type="EMBL" id="KN837340">
    <property type="protein sequence ID" value="KIJ27296.1"/>
    <property type="molecule type" value="Genomic_DNA"/>
</dbReference>
<feature type="region of interest" description="Disordered" evidence="6">
    <location>
        <begin position="161"/>
        <end position="183"/>
    </location>
</feature>
<keyword evidence="4" id="KW-0862">Zinc</keyword>
<dbReference type="InterPro" id="IPR012337">
    <property type="entry name" value="RNaseH-like_sf"/>
</dbReference>
<dbReference type="PANTHER" id="PTHR46481:SF10">
    <property type="entry name" value="ZINC FINGER BED DOMAIN-CONTAINING PROTEIN 39"/>
    <property type="match status" value="1"/>
</dbReference>
<comment type="subcellular location">
    <subcellularLocation>
        <location evidence="1">Nucleus</location>
    </subcellularLocation>
</comment>
<feature type="domain" description="HAT C-terminal dimerisation" evidence="7">
    <location>
        <begin position="696"/>
        <end position="775"/>
    </location>
</feature>
<evidence type="ECO:0000256" key="4">
    <source>
        <dbReference type="ARBA" id="ARBA00022833"/>
    </source>
</evidence>
<evidence type="ECO:0000259" key="7">
    <source>
        <dbReference type="Pfam" id="PF05699"/>
    </source>
</evidence>